<protein>
    <recommendedName>
        <fullName evidence="3">Helix-turn-helix type 11 domain-containing protein</fullName>
    </recommendedName>
</protein>
<dbReference type="RefSeq" id="WP_197104700.1">
    <property type="nucleotide sequence ID" value="NZ_JACCEL010000016.1"/>
</dbReference>
<evidence type="ECO:0008006" key="3">
    <source>
        <dbReference type="Google" id="ProtNLM"/>
    </source>
</evidence>
<dbReference type="EMBL" id="JACCEL010000016">
    <property type="protein sequence ID" value="MBG9978633.1"/>
    <property type="molecule type" value="Genomic_DNA"/>
</dbReference>
<evidence type="ECO:0000313" key="1">
    <source>
        <dbReference type="EMBL" id="MBG9978633.1"/>
    </source>
</evidence>
<comment type="caution">
    <text evidence="1">The sequence shown here is derived from an EMBL/GenBank/DDBJ whole genome shotgun (WGS) entry which is preliminary data.</text>
</comment>
<accession>A0ABS0LK98</accession>
<dbReference type="Proteomes" id="UP000823401">
    <property type="component" value="Unassembled WGS sequence"/>
</dbReference>
<reference evidence="1 2" key="1">
    <citation type="submission" date="2020-07" db="EMBL/GenBank/DDBJ databases">
        <title>Facklamia lactis sp. nov., isolated from raw milk.</title>
        <authorList>
            <person name="Doll E.V."/>
            <person name="Huptas C."/>
            <person name="Staib L."/>
            <person name="Wenning M."/>
            <person name="Scherer S."/>
        </authorList>
    </citation>
    <scope>NUCLEOTIDE SEQUENCE [LARGE SCALE GENOMIC DNA]</scope>
    <source>
        <strain evidence="1 2">DSM 104272</strain>
    </source>
</reference>
<evidence type="ECO:0000313" key="2">
    <source>
        <dbReference type="Proteomes" id="UP000823401"/>
    </source>
</evidence>
<organism evidence="1 2">
    <name type="scientific">Ruoffia tabacinasalis</name>
    <dbReference type="NCBI Taxonomy" id="87458"/>
    <lineage>
        <taxon>Bacteria</taxon>
        <taxon>Bacillati</taxon>
        <taxon>Bacillota</taxon>
        <taxon>Bacilli</taxon>
        <taxon>Lactobacillales</taxon>
        <taxon>Aerococcaceae</taxon>
        <taxon>Ruoffia</taxon>
    </lineage>
</organism>
<keyword evidence="2" id="KW-1185">Reference proteome</keyword>
<name>A0ABS0LK98_9LACT</name>
<sequence length="148" mass="17693">MDKYKGISEELESIGHNFEEQKKRTQSYLYDIYNYKNIIIQEIKESSEKLGKQYFSISDVAEKIDCSRTTIYQNVILKEYIESINTELEALNPYEQIQNLKEEISYLNKIIDKMKIRDTEILLLKKENKDLREQYTSNRNNMVSIDKD</sequence>
<gene>
    <name evidence="1" type="ORF">HYQ42_07505</name>
</gene>
<proteinExistence type="predicted"/>